<protein>
    <submittedName>
        <fullName evidence="2">Uncharacterized protein</fullName>
    </submittedName>
</protein>
<keyword evidence="3" id="KW-1185">Reference proteome</keyword>
<dbReference type="AlphaFoldDB" id="A0A0J1BMN9"/>
<comment type="caution">
    <text evidence="2">The sequence shown here is derived from an EMBL/GenBank/DDBJ whole genome shotgun (WGS) entry which is preliminary data.</text>
</comment>
<name>A0A0J1BMN9_RHOIS</name>
<dbReference type="PATRIC" id="fig|595434.4.peg.228"/>
<feature type="region of interest" description="Disordered" evidence="1">
    <location>
        <begin position="1"/>
        <end position="40"/>
    </location>
</feature>
<dbReference type="EMBL" id="LECT01000003">
    <property type="protein sequence ID" value="KLU07723.1"/>
    <property type="molecule type" value="Genomic_DNA"/>
</dbReference>
<gene>
    <name evidence="2" type="ORF">RISK_000240</name>
</gene>
<proteinExistence type="predicted"/>
<evidence type="ECO:0000313" key="3">
    <source>
        <dbReference type="Proteomes" id="UP000036367"/>
    </source>
</evidence>
<sequence length="79" mass="8742">MNSSRPTKRNGKHAQCVSGRAKRNSHRQGNQTSNLRPIAEERLLGSRGSIANSMKTGLTRSPRPVVDSVVWSIAMQNDR</sequence>
<dbReference type="Proteomes" id="UP000036367">
    <property type="component" value="Unassembled WGS sequence"/>
</dbReference>
<reference evidence="2" key="1">
    <citation type="submission" date="2015-05" db="EMBL/GenBank/DDBJ databases">
        <title>Permanent draft genome of Rhodopirellula islandicus K833.</title>
        <authorList>
            <person name="Kizina J."/>
            <person name="Richter M."/>
            <person name="Glockner F.O."/>
            <person name="Harder J."/>
        </authorList>
    </citation>
    <scope>NUCLEOTIDE SEQUENCE [LARGE SCALE GENOMIC DNA]</scope>
    <source>
        <strain evidence="2">K833</strain>
    </source>
</reference>
<evidence type="ECO:0000256" key="1">
    <source>
        <dbReference type="SAM" id="MobiDB-lite"/>
    </source>
</evidence>
<feature type="compositionally biased region" description="Basic residues" evidence="1">
    <location>
        <begin position="1"/>
        <end position="12"/>
    </location>
</feature>
<dbReference type="STRING" id="595434.RISK_000240"/>
<organism evidence="2 3">
    <name type="scientific">Rhodopirellula islandica</name>
    <dbReference type="NCBI Taxonomy" id="595434"/>
    <lineage>
        <taxon>Bacteria</taxon>
        <taxon>Pseudomonadati</taxon>
        <taxon>Planctomycetota</taxon>
        <taxon>Planctomycetia</taxon>
        <taxon>Pirellulales</taxon>
        <taxon>Pirellulaceae</taxon>
        <taxon>Rhodopirellula</taxon>
    </lineage>
</organism>
<accession>A0A0J1BMN9</accession>
<evidence type="ECO:0000313" key="2">
    <source>
        <dbReference type="EMBL" id="KLU07723.1"/>
    </source>
</evidence>